<evidence type="ECO:0000313" key="3">
    <source>
        <dbReference type="Proteomes" id="UP001339883"/>
    </source>
</evidence>
<feature type="transmembrane region" description="Helical" evidence="1">
    <location>
        <begin position="73"/>
        <end position="90"/>
    </location>
</feature>
<feature type="transmembrane region" description="Helical" evidence="1">
    <location>
        <begin position="47"/>
        <end position="66"/>
    </location>
</feature>
<feature type="transmembrane region" description="Helical" evidence="1">
    <location>
        <begin position="23"/>
        <end position="41"/>
    </location>
</feature>
<evidence type="ECO:0000256" key="1">
    <source>
        <dbReference type="SAM" id="Phobius"/>
    </source>
</evidence>
<organism evidence="2 3">
    <name type="scientific">Acinetobacter pollinis</name>
    <dbReference type="NCBI Taxonomy" id="2605270"/>
    <lineage>
        <taxon>Bacteria</taxon>
        <taxon>Pseudomonadati</taxon>
        <taxon>Pseudomonadota</taxon>
        <taxon>Gammaproteobacteria</taxon>
        <taxon>Moraxellales</taxon>
        <taxon>Moraxellaceae</taxon>
        <taxon>Acinetobacter</taxon>
    </lineage>
</organism>
<keyword evidence="1" id="KW-1133">Transmembrane helix</keyword>
<dbReference type="RefSeq" id="WP_195771535.1">
    <property type="nucleotide sequence ID" value="NZ_VTDN01000004.1"/>
</dbReference>
<gene>
    <name evidence="2" type="ORF">I2F25_06995</name>
</gene>
<comment type="caution">
    <text evidence="2">The sequence shown here is derived from an EMBL/GenBank/DDBJ whole genome shotgun (WGS) entry which is preliminary data.</text>
</comment>
<evidence type="ECO:0000313" key="2">
    <source>
        <dbReference type="EMBL" id="MEB5476790.1"/>
    </source>
</evidence>
<accession>A0ABU6DSH3</accession>
<keyword evidence="3" id="KW-1185">Reference proteome</keyword>
<reference evidence="2 3" key="1">
    <citation type="submission" date="2019-08" db="EMBL/GenBank/DDBJ databases">
        <title>Five species of Acinetobacter isolated from floral nectar and animal pollinators.</title>
        <authorList>
            <person name="Hendry T.A."/>
        </authorList>
    </citation>
    <scope>NUCLEOTIDE SEQUENCE [LARGE SCALE GENOMIC DNA]</scope>
    <source>
        <strain evidence="2 3">MD18.27</strain>
    </source>
</reference>
<keyword evidence="1" id="KW-0812">Transmembrane</keyword>
<dbReference type="Proteomes" id="UP001339883">
    <property type="component" value="Unassembled WGS sequence"/>
</dbReference>
<proteinExistence type="predicted"/>
<name>A0ABU6DSH3_9GAMM</name>
<feature type="transmembrane region" description="Helical" evidence="1">
    <location>
        <begin position="102"/>
        <end position="119"/>
    </location>
</feature>
<protein>
    <submittedName>
        <fullName evidence="2">Uncharacterized protein</fullName>
    </submittedName>
</protein>
<keyword evidence="1" id="KW-0472">Membrane</keyword>
<sequence>MSQSDQQELLKALDQHQLAKKKLDRILMIVLPIVAFLISMICANWTWFSTLGTIIVLTFALIAVGIKRWSISLWLTIIVVYCCIDNYLSYGTLVLNKLEMQAFTMLIFTIIFHVARPYLDQVMQQSLIKKDR</sequence>
<dbReference type="EMBL" id="VTDN01000004">
    <property type="protein sequence ID" value="MEB5476790.1"/>
    <property type="molecule type" value="Genomic_DNA"/>
</dbReference>